<dbReference type="GO" id="GO:0006869">
    <property type="term" value="P:lipid transport"/>
    <property type="evidence" value="ECO:0000318"/>
    <property type="project" value="GO_Central"/>
</dbReference>
<evidence type="ECO:0000313" key="3">
    <source>
        <dbReference type="Proteomes" id="UP000001554"/>
    </source>
</evidence>
<dbReference type="FunFam" id="1.20.1250.20:FF:001681">
    <property type="entry name" value="Uncharacterized protein"/>
    <property type="match status" value="1"/>
</dbReference>
<dbReference type="GO" id="GO:0055085">
    <property type="term" value="P:transmembrane transport"/>
    <property type="evidence" value="ECO:0000318"/>
    <property type="project" value="GO_Central"/>
</dbReference>
<keyword evidence="2" id="KW-1133">Transmembrane helix</keyword>
<reference evidence="3" key="1">
    <citation type="journal article" date="2020" name="Nat. Ecol. Evol.">
        <title>Deeply conserved synteny resolves early events in vertebrate evolution.</title>
        <authorList>
            <person name="Simakov O."/>
            <person name="Marletaz F."/>
            <person name="Yue J.X."/>
            <person name="O'Connell B."/>
            <person name="Jenkins J."/>
            <person name="Brandt A."/>
            <person name="Calef R."/>
            <person name="Tung C.H."/>
            <person name="Huang T.K."/>
            <person name="Schmutz J."/>
            <person name="Satoh N."/>
            <person name="Yu J.K."/>
            <person name="Putnam N.H."/>
            <person name="Green R.E."/>
            <person name="Rokhsar D.S."/>
        </authorList>
    </citation>
    <scope>NUCLEOTIDE SEQUENCE [LARGE SCALE GENOMIC DNA]</scope>
    <source>
        <strain evidence="3">S238N-H82</strain>
    </source>
</reference>
<dbReference type="GO" id="GO:0005886">
    <property type="term" value="C:plasma membrane"/>
    <property type="evidence" value="ECO:0000318"/>
    <property type="project" value="GO_Central"/>
</dbReference>
<keyword evidence="2" id="KW-0812">Transmembrane</keyword>
<dbReference type="InterPro" id="IPR039672">
    <property type="entry name" value="MFS_2"/>
</dbReference>
<evidence type="ECO:0000256" key="2">
    <source>
        <dbReference type="SAM" id="Phobius"/>
    </source>
</evidence>
<dbReference type="KEGG" id="bfo:118410284"/>
<dbReference type="Proteomes" id="UP000001554">
    <property type="component" value="Chromosome 2"/>
</dbReference>
<dbReference type="PANTHER" id="PTHR11328">
    <property type="entry name" value="MAJOR FACILITATOR SUPERFAMILY DOMAIN-CONTAINING PROTEIN"/>
    <property type="match status" value="1"/>
</dbReference>
<dbReference type="SUPFAM" id="SSF103473">
    <property type="entry name" value="MFS general substrate transporter"/>
    <property type="match status" value="1"/>
</dbReference>
<evidence type="ECO:0000256" key="1">
    <source>
        <dbReference type="ARBA" id="ARBA00008335"/>
    </source>
</evidence>
<reference evidence="4" key="2">
    <citation type="submission" date="2025-08" db="UniProtKB">
        <authorList>
            <consortium name="RefSeq"/>
        </authorList>
    </citation>
    <scope>IDENTIFICATION</scope>
    <source>
        <strain evidence="4">S238N-H82</strain>
        <tissue evidence="4">Testes</tissue>
    </source>
</reference>
<dbReference type="AlphaFoldDB" id="A0A9J7KPN9"/>
<dbReference type="GO" id="GO:0008643">
    <property type="term" value="P:carbohydrate transport"/>
    <property type="evidence" value="ECO:0007669"/>
    <property type="project" value="InterPro"/>
</dbReference>
<feature type="transmembrane region" description="Helical" evidence="2">
    <location>
        <begin position="83"/>
        <end position="101"/>
    </location>
</feature>
<feature type="transmembrane region" description="Helical" evidence="2">
    <location>
        <begin position="152"/>
        <end position="176"/>
    </location>
</feature>
<keyword evidence="2" id="KW-0472">Membrane</keyword>
<dbReference type="OMA" id="FTIMGHR"/>
<feature type="transmembrane region" description="Helical" evidence="2">
    <location>
        <begin position="204"/>
        <end position="227"/>
    </location>
</feature>
<dbReference type="GeneID" id="118410284"/>
<dbReference type="PANTHER" id="PTHR11328:SF24">
    <property type="entry name" value="MAJOR FACILITATOR SUPERFAMILY (MFS) PROFILE DOMAIN-CONTAINING PROTEIN"/>
    <property type="match status" value="1"/>
</dbReference>
<feature type="transmembrane region" description="Helical" evidence="2">
    <location>
        <begin position="51"/>
        <end position="71"/>
    </location>
</feature>
<evidence type="ECO:0000313" key="4">
    <source>
        <dbReference type="RefSeq" id="XP_035667739.1"/>
    </source>
</evidence>
<organism evidence="3 4">
    <name type="scientific">Branchiostoma floridae</name>
    <name type="common">Florida lancelet</name>
    <name type="synonym">Amphioxus</name>
    <dbReference type="NCBI Taxonomy" id="7739"/>
    <lineage>
        <taxon>Eukaryota</taxon>
        <taxon>Metazoa</taxon>
        <taxon>Chordata</taxon>
        <taxon>Cephalochordata</taxon>
        <taxon>Leptocardii</taxon>
        <taxon>Amphioxiformes</taxon>
        <taxon>Branchiostomatidae</taxon>
        <taxon>Branchiostoma</taxon>
    </lineage>
</organism>
<gene>
    <name evidence="4" type="primary">LOC118410284</name>
</gene>
<proteinExistence type="inferred from homology"/>
<feature type="transmembrane region" description="Helical" evidence="2">
    <location>
        <begin position="248"/>
        <end position="275"/>
    </location>
</feature>
<accession>A0A9J7KPN9</accession>
<dbReference type="GO" id="GO:0015293">
    <property type="term" value="F:symporter activity"/>
    <property type="evidence" value="ECO:0007669"/>
    <property type="project" value="InterPro"/>
</dbReference>
<dbReference type="Gene3D" id="1.20.1250.20">
    <property type="entry name" value="MFS general substrate transporter like domains"/>
    <property type="match status" value="1"/>
</dbReference>
<name>A0A9J7KPN9_BRAFL</name>
<dbReference type="InterPro" id="IPR036259">
    <property type="entry name" value="MFS_trans_sf"/>
</dbReference>
<feature type="transmembrane region" description="Helical" evidence="2">
    <location>
        <begin position="295"/>
        <end position="315"/>
    </location>
</feature>
<comment type="similarity">
    <text evidence="1">Belongs to the major facilitator superfamily.</text>
</comment>
<feature type="transmembrane region" description="Helical" evidence="2">
    <location>
        <begin position="113"/>
        <end position="131"/>
    </location>
</feature>
<dbReference type="Pfam" id="PF13347">
    <property type="entry name" value="MFS_2"/>
    <property type="match status" value="1"/>
</dbReference>
<dbReference type="RefSeq" id="XP_035667739.1">
    <property type="nucleotide sequence ID" value="XM_035811846.1"/>
</dbReference>
<keyword evidence="3" id="KW-1185">Reference proteome</keyword>
<feature type="transmembrane region" description="Helical" evidence="2">
    <location>
        <begin position="21"/>
        <end position="39"/>
    </location>
</feature>
<dbReference type="OrthoDB" id="10358145at2759"/>
<protein>
    <submittedName>
        <fullName evidence="4">Sodium-dependent lysophosphatidylcholine symporter 1-A-like</fullName>
    </submittedName>
</protein>
<sequence>MTEGGEKITFWNRLCYSLSTIPNYMSQITIGLYLPVFLLEVVQLPPERVPIVTTTCNVLWALAFPLVGYLVNRTNTRWGKLKPWMFVAVVPTAVAYFFTWFSIGTSGETSKLVWYTFFACAFYVLSAVYGVPQNSLVMFATNEPKERDILNAFAVGGTILAMFGGSLIPGSTLAAYGAPVGYDPCTNGTNGTHPGASLAVQKQAFMVSASAIAGIYVLCGLVGVFGVPERKNVKPDNRIKSGLHNKSVIKHLFTFRPFICLLFISGFLGMAGTFIASNISLVLQYTLGMEDQTALVLPVTTGIGALSLFPCYLLLKKFGRKKFLVGSLIVSLKIFQIF</sequence>